<dbReference type="PANTHER" id="PTHR33866">
    <property type="entry name" value="S-ADENOSYLMETHIONINE DECARBOXYLASE PROENZYME"/>
    <property type="match status" value="1"/>
</dbReference>
<evidence type="ECO:0000256" key="9">
    <source>
        <dbReference type="ARBA" id="ARBA00023317"/>
    </source>
</evidence>
<evidence type="ECO:0000256" key="3">
    <source>
        <dbReference type="ARBA" id="ARBA00022813"/>
    </source>
</evidence>
<dbReference type="HAMAP" id="MF_00464">
    <property type="entry name" value="AdoMetDC_1"/>
    <property type="match status" value="1"/>
</dbReference>
<evidence type="ECO:0000256" key="1">
    <source>
        <dbReference type="ARBA" id="ARBA00022691"/>
    </source>
</evidence>
<accession>A0ABS4H746</accession>
<dbReference type="Pfam" id="PF02675">
    <property type="entry name" value="AdoMet_dc"/>
    <property type="match status" value="1"/>
</dbReference>
<evidence type="ECO:0000256" key="4">
    <source>
        <dbReference type="ARBA" id="ARBA00023066"/>
    </source>
</evidence>
<dbReference type="RefSeq" id="WP_209852531.1">
    <property type="nucleotide sequence ID" value="NZ_CBCRVE010000013.1"/>
</dbReference>
<sequence>MEYSTFGRHVAVDTWGADFELLNNAEFLEAQMVEAAEACGATVLSVQSKQFEPQGATVLVLLSESHLSIHTYPERGFAAIDCYTCGETVDPQVAIDYLVSVLKPEKTYAKKLVRGLGELQVETPAMKQAELV</sequence>
<keyword evidence="5 10" id="KW-0620">Polyamine biosynthesis</keyword>
<comment type="function">
    <text evidence="10">Catalyzes the decarboxylation of S-adenosylmethionine to S-adenosylmethioninamine (dcAdoMet), the propylamine donor required for the synthesis of the polyamines spermine and spermidine from the diamine putrescine.</text>
</comment>
<organism evidence="11 12">
    <name type="scientific">Paenibacillus sediminis</name>
    <dbReference type="NCBI Taxonomy" id="664909"/>
    <lineage>
        <taxon>Bacteria</taxon>
        <taxon>Bacillati</taxon>
        <taxon>Bacillota</taxon>
        <taxon>Bacilli</taxon>
        <taxon>Bacillales</taxon>
        <taxon>Paenibacillaceae</taxon>
        <taxon>Paenibacillus</taxon>
    </lineage>
</organism>
<comment type="caution">
    <text evidence="11">The sequence shown here is derived from an EMBL/GenBank/DDBJ whole genome shotgun (WGS) entry which is preliminary data.</text>
</comment>
<evidence type="ECO:0000256" key="5">
    <source>
        <dbReference type="ARBA" id="ARBA00023115"/>
    </source>
</evidence>
<dbReference type="InterPro" id="IPR042286">
    <property type="entry name" value="AdoMetDC_C"/>
</dbReference>
<comment type="subunit">
    <text evidence="10">Heterotetramer of two alpha and two beta chains arranged as a dimer of alpha/beta heterodimers.</text>
</comment>
<keyword evidence="8 10" id="KW-0704">Schiff base</keyword>
<keyword evidence="7 10" id="KW-0456">Lyase</keyword>
<comment type="cofactor">
    <cofactor evidence="10">
        <name>pyruvate</name>
        <dbReference type="ChEBI" id="CHEBI:15361"/>
    </cofactor>
    <text evidence="10">Binds 1 pyruvoyl group covalently per subunit.</text>
</comment>
<evidence type="ECO:0000256" key="2">
    <source>
        <dbReference type="ARBA" id="ARBA00022793"/>
    </source>
</evidence>
<gene>
    <name evidence="10" type="primary">speH</name>
    <name evidence="11" type="ORF">J2Z20_003221</name>
</gene>
<dbReference type="PANTHER" id="PTHR33866:SF2">
    <property type="entry name" value="S-ADENOSYLMETHIONINE DECARBOXYLASE PROENZYME"/>
    <property type="match status" value="1"/>
</dbReference>
<dbReference type="InterPro" id="IPR016067">
    <property type="entry name" value="S-AdoMet_deCO2ase_core"/>
</dbReference>
<comment type="pathway">
    <text evidence="10">Amine and polyamine biosynthesis; S-adenosylmethioninamine biosynthesis; S-adenosylmethioninamine from S-adenosyl-L-methionine: step 1/1.</text>
</comment>
<evidence type="ECO:0000256" key="6">
    <source>
        <dbReference type="ARBA" id="ARBA00023145"/>
    </source>
</evidence>
<proteinExistence type="inferred from homology"/>
<evidence type="ECO:0000256" key="10">
    <source>
        <dbReference type="HAMAP-Rule" id="MF_00464"/>
    </source>
</evidence>
<evidence type="ECO:0000256" key="7">
    <source>
        <dbReference type="ARBA" id="ARBA00023239"/>
    </source>
</evidence>
<dbReference type="EC" id="4.1.1.50" evidence="10"/>
<dbReference type="Gene3D" id="3.30.160.750">
    <property type="match status" value="1"/>
</dbReference>
<dbReference type="InterPro" id="IPR003826">
    <property type="entry name" value="AdoMetDC_fam_prok"/>
</dbReference>
<dbReference type="GO" id="GO:0004014">
    <property type="term" value="F:adenosylmethionine decarboxylase activity"/>
    <property type="evidence" value="ECO:0007669"/>
    <property type="project" value="UniProtKB-EC"/>
</dbReference>
<feature type="chain" id="PRO_5044910560" description="S-adenosylmethionine decarboxylase beta chain" evidence="10">
    <location>
        <begin position="1"/>
        <end position="64"/>
    </location>
</feature>
<protein>
    <recommendedName>
        <fullName evidence="10">S-adenosylmethionine decarboxylase proenzyme</fullName>
        <shortName evidence="10">AdoMetDC</shortName>
        <shortName evidence="10">SAMDC</shortName>
        <ecNumber evidence="10">4.1.1.50</ecNumber>
    </recommendedName>
    <component>
        <recommendedName>
            <fullName evidence="10">S-adenosylmethionine decarboxylase beta chain</fullName>
        </recommendedName>
    </component>
    <component>
        <recommendedName>
            <fullName evidence="10">S-adenosylmethionine decarboxylase alpha chain</fullName>
        </recommendedName>
    </component>
</protein>
<feature type="modified residue" description="Pyruvic acid (Ser); by autocatalysis" evidence="10">
    <location>
        <position position="65"/>
    </location>
</feature>
<comment type="catalytic activity">
    <reaction evidence="10">
        <text>S-adenosyl-L-methionine + H(+) = S-adenosyl 3-(methylsulfanyl)propylamine + CO2</text>
        <dbReference type="Rhea" id="RHEA:15981"/>
        <dbReference type="ChEBI" id="CHEBI:15378"/>
        <dbReference type="ChEBI" id="CHEBI:16526"/>
        <dbReference type="ChEBI" id="CHEBI:57443"/>
        <dbReference type="ChEBI" id="CHEBI:59789"/>
        <dbReference type="EC" id="4.1.1.50"/>
    </reaction>
</comment>
<evidence type="ECO:0000256" key="8">
    <source>
        <dbReference type="ARBA" id="ARBA00023270"/>
    </source>
</evidence>
<keyword evidence="4 10" id="KW-0745">Spermidine biosynthesis</keyword>
<keyword evidence="9 10" id="KW-0670">Pyruvate</keyword>
<keyword evidence="1 10" id="KW-0949">S-adenosyl-L-methionine</keyword>
<keyword evidence="12" id="KW-1185">Reference proteome</keyword>
<evidence type="ECO:0000313" key="12">
    <source>
        <dbReference type="Proteomes" id="UP001519273"/>
    </source>
</evidence>
<dbReference type="SUPFAM" id="SSF56276">
    <property type="entry name" value="S-adenosylmethionine decarboxylase"/>
    <property type="match status" value="1"/>
</dbReference>
<feature type="site" description="Cleavage (non-hydrolytic); by autolysis" evidence="10">
    <location>
        <begin position="64"/>
        <end position="65"/>
    </location>
</feature>
<feature type="active site" description="Schiff-base intermediate with substrate; via pyruvic acid" evidence="10">
    <location>
        <position position="65"/>
    </location>
</feature>
<reference evidence="11 12" key="1">
    <citation type="submission" date="2021-03" db="EMBL/GenBank/DDBJ databases">
        <title>Genomic Encyclopedia of Type Strains, Phase IV (KMG-IV): sequencing the most valuable type-strain genomes for metagenomic binning, comparative biology and taxonomic classification.</title>
        <authorList>
            <person name="Goeker M."/>
        </authorList>
    </citation>
    <scope>NUCLEOTIDE SEQUENCE [LARGE SCALE GENOMIC DNA]</scope>
    <source>
        <strain evidence="11 12">DSM 23491</strain>
    </source>
</reference>
<name>A0ABS4H746_9BACL</name>
<dbReference type="InterPro" id="IPR042284">
    <property type="entry name" value="AdoMetDC_N"/>
</dbReference>
<feature type="active site" description="Proton acceptor; for processing activity" evidence="10">
    <location>
        <position position="70"/>
    </location>
</feature>
<dbReference type="EMBL" id="JAGGKP010000013">
    <property type="protein sequence ID" value="MBP1938301.1"/>
    <property type="molecule type" value="Genomic_DNA"/>
</dbReference>
<evidence type="ECO:0000313" key="11">
    <source>
        <dbReference type="EMBL" id="MBP1938301.1"/>
    </source>
</evidence>
<feature type="chain" id="PRO_5044910559" description="S-adenosylmethionine decarboxylase alpha chain" evidence="10">
    <location>
        <begin position="65"/>
        <end position="132"/>
    </location>
</feature>
<keyword evidence="2 10" id="KW-0210">Decarboxylase</keyword>
<comment type="similarity">
    <text evidence="10">Belongs to the prokaryotic AdoMetDC family. Type 1 subfamily.</text>
</comment>
<dbReference type="Gene3D" id="3.30.360.110">
    <property type="entry name" value="S-adenosylmethionine decarboxylase domain"/>
    <property type="match status" value="1"/>
</dbReference>
<dbReference type="Proteomes" id="UP001519273">
    <property type="component" value="Unassembled WGS sequence"/>
</dbReference>
<feature type="active site" description="Proton donor; for catalytic activity" evidence="10">
    <location>
        <position position="85"/>
    </location>
</feature>
<keyword evidence="6 10" id="KW-0865">Zymogen</keyword>
<dbReference type="NCBIfam" id="TIGR03330">
    <property type="entry name" value="SAM_DCase_Bsu"/>
    <property type="match status" value="1"/>
</dbReference>
<keyword evidence="3 10" id="KW-0068">Autocatalytic cleavage</keyword>
<comment type="PTM">
    <text evidence="10">Is synthesized initially as an inactive proenzyme. Formation of the active enzyme involves a self-maturation process in which the active site pyruvoyl group is generated from an internal serine residue via an autocatalytic post-translational modification. Two non-identical subunits are generated from the proenzyme in this reaction, and the pyruvate is formed at the N-terminus of the alpha chain, which is derived from the carboxyl end of the proenzyme. The post-translation cleavage follows an unusual pathway, termed non-hydrolytic serinolysis, in which the side chain hydroxyl group of the serine supplies its oxygen atom to form the C-terminus of the beta chain, while the remainder of the serine residue undergoes an oxidative deamination to produce ammonia and the pyruvoyl group blocking the N-terminus of the alpha chain.</text>
</comment>
<dbReference type="InterPro" id="IPR017716">
    <property type="entry name" value="S-AdoMet_deCOase_pro-enz"/>
</dbReference>